<gene>
    <name evidence="1" type="ORF">BT96DRAFT_946193</name>
</gene>
<reference evidence="1" key="1">
    <citation type="journal article" date="2019" name="Environ. Microbiol.">
        <title>Fungal ecological strategies reflected in gene transcription - a case study of two litter decomposers.</title>
        <authorList>
            <person name="Barbi F."/>
            <person name="Kohler A."/>
            <person name="Barry K."/>
            <person name="Baskaran P."/>
            <person name="Daum C."/>
            <person name="Fauchery L."/>
            <person name="Ihrmark K."/>
            <person name="Kuo A."/>
            <person name="LaButti K."/>
            <person name="Lipzen A."/>
            <person name="Morin E."/>
            <person name="Grigoriev I.V."/>
            <person name="Henrissat B."/>
            <person name="Lindahl B."/>
            <person name="Martin F."/>
        </authorList>
    </citation>
    <scope>NUCLEOTIDE SEQUENCE</scope>
    <source>
        <strain evidence="1">JB14</strain>
    </source>
</reference>
<dbReference type="Proteomes" id="UP000799118">
    <property type="component" value="Unassembled WGS sequence"/>
</dbReference>
<evidence type="ECO:0000313" key="1">
    <source>
        <dbReference type="EMBL" id="KAE9390302.1"/>
    </source>
</evidence>
<sequence>MSEIRTFPIVTPARSTPITISIANLYTRFALVLPNEPKSEDESDDPLETSPIITILSTLSSDDPFPRPNPENGNPRFCMKTYTENEGVLEQLLSNGPLVEVLLDDREISHACLNCIEKKGVLGAKFELLGKERLMRCSGCKKCQRQGLGEIIRKACKVWKVDRSDATRLMENKRRADMKQYLDGAGFQTINLGS</sequence>
<keyword evidence="2" id="KW-1185">Reference proteome</keyword>
<name>A0A6A4GWQ8_9AGAR</name>
<proteinExistence type="predicted"/>
<evidence type="ECO:0000313" key="2">
    <source>
        <dbReference type="Proteomes" id="UP000799118"/>
    </source>
</evidence>
<organism evidence="1 2">
    <name type="scientific">Gymnopus androsaceus JB14</name>
    <dbReference type="NCBI Taxonomy" id="1447944"/>
    <lineage>
        <taxon>Eukaryota</taxon>
        <taxon>Fungi</taxon>
        <taxon>Dikarya</taxon>
        <taxon>Basidiomycota</taxon>
        <taxon>Agaricomycotina</taxon>
        <taxon>Agaricomycetes</taxon>
        <taxon>Agaricomycetidae</taxon>
        <taxon>Agaricales</taxon>
        <taxon>Marasmiineae</taxon>
        <taxon>Omphalotaceae</taxon>
        <taxon>Gymnopus</taxon>
    </lineage>
</organism>
<protein>
    <submittedName>
        <fullName evidence="1">Uncharacterized protein</fullName>
    </submittedName>
</protein>
<dbReference type="AlphaFoldDB" id="A0A6A4GWQ8"/>
<dbReference type="EMBL" id="ML769662">
    <property type="protein sequence ID" value="KAE9390302.1"/>
    <property type="molecule type" value="Genomic_DNA"/>
</dbReference>
<dbReference type="OrthoDB" id="3149405at2759"/>
<accession>A0A6A4GWQ8</accession>